<comment type="caution">
    <text evidence="2">The sequence shown here is derived from an EMBL/GenBank/DDBJ whole genome shotgun (WGS) entry which is preliminary data.</text>
</comment>
<organism evidence="2">
    <name type="scientific">Muribaculaceae bacterium Z82</name>
    <dbReference type="NCBI Taxonomy" id="2304548"/>
    <lineage>
        <taxon>Bacteria</taxon>
        <taxon>Pseudomonadati</taxon>
        <taxon>Bacteroidota</taxon>
        <taxon>Bacteroidia</taxon>
        <taxon>Bacteroidales</taxon>
        <taxon>Muribaculaceae</taxon>
    </lineage>
</organism>
<dbReference type="InterPro" id="IPR003497">
    <property type="entry name" value="BRO_N_domain"/>
</dbReference>
<proteinExistence type="predicted"/>
<gene>
    <name evidence="2" type="ORF">D1639_10290</name>
</gene>
<protein>
    <recommendedName>
        <fullName evidence="1">Bro-N domain-containing protein</fullName>
    </recommendedName>
</protein>
<name>A0A7C9N9R7_9BACT</name>
<evidence type="ECO:0000313" key="2">
    <source>
        <dbReference type="EMBL" id="NBI35405.1"/>
    </source>
</evidence>
<dbReference type="GO" id="GO:0003677">
    <property type="term" value="F:DNA binding"/>
    <property type="evidence" value="ECO:0007669"/>
    <property type="project" value="InterPro"/>
</dbReference>
<feature type="domain" description="Bro-N" evidence="1">
    <location>
        <begin position="12"/>
        <end position="108"/>
    </location>
</feature>
<evidence type="ECO:0000259" key="1">
    <source>
        <dbReference type="PROSITE" id="PS51750"/>
    </source>
</evidence>
<dbReference type="PANTHER" id="PTHR36180:SF2">
    <property type="entry name" value="BRO FAMILY PROTEIN"/>
    <property type="match status" value="1"/>
</dbReference>
<dbReference type="Pfam" id="PF02498">
    <property type="entry name" value="Bro-N"/>
    <property type="match status" value="1"/>
</dbReference>
<dbReference type="SMART" id="SM01040">
    <property type="entry name" value="Bro-N"/>
    <property type="match status" value="1"/>
</dbReference>
<dbReference type="InterPro" id="IPR005039">
    <property type="entry name" value="Ant_C"/>
</dbReference>
<dbReference type="PROSITE" id="PS51750">
    <property type="entry name" value="BRO_N"/>
    <property type="match status" value="1"/>
</dbReference>
<dbReference type="PANTHER" id="PTHR36180">
    <property type="entry name" value="DNA-BINDING PROTEIN-RELATED-RELATED"/>
    <property type="match status" value="1"/>
</dbReference>
<dbReference type="Pfam" id="PF03374">
    <property type="entry name" value="ANT"/>
    <property type="match status" value="1"/>
</dbReference>
<reference evidence="2" key="1">
    <citation type="submission" date="2018-08" db="EMBL/GenBank/DDBJ databases">
        <title>Murine metabolic-syndrome-specific gut microbial biobank.</title>
        <authorList>
            <person name="Liu C."/>
        </authorList>
    </citation>
    <scope>NUCLEOTIDE SEQUENCE [LARGE SCALE GENOMIC DNA]</scope>
    <source>
        <strain evidence="2">Z82</strain>
    </source>
</reference>
<dbReference type="EMBL" id="QWKH01000116">
    <property type="protein sequence ID" value="NBI35405.1"/>
    <property type="molecule type" value="Genomic_DNA"/>
</dbReference>
<dbReference type="AlphaFoldDB" id="A0A7C9N9R7"/>
<accession>A0A7C9N9R7</accession>
<sequence>MNASATIVPFSCTEFGELRTVSESGEVFFCAKDVADALGYSNQSDAIARHCKGVVKRYPLRTAGGAQEFRFISEPDVFRLIVSSKLPTAQRFEAWVFEEVLPSIRRTGGYMAAVADETPEETMARALLMADDTIKRQRAKLAAAEPKAALCDAVLLPSKDCCTVSEAARYLANIMPDVRRQDVFDKLRATGMMCKRGTAPTRAGIDTGRMVAVASEYRDPESGEVRAGHQRGKLTMKGVGFLTQALAGEVA</sequence>